<keyword evidence="3" id="KW-1185">Reference proteome</keyword>
<protein>
    <submittedName>
        <fullName evidence="2">Unplaced genomic scaffold GYMLUscaffold_30, whole genome shotgun sequence</fullName>
    </submittedName>
</protein>
<feature type="compositionally biased region" description="Polar residues" evidence="1">
    <location>
        <begin position="439"/>
        <end position="494"/>
    </location>
</feature>
<evidence type="ECO:0000313" key="2">
    <source>
        <dbReference type="EMBL" id="KIK59683.1"/>
    </source>
</evidence>
<organism evidence="2 3">
    <name type="scientific">Collybiopsis luxurians FD-317 M1</name>
    <dbReference type="NCBI Taxonomy" id="944289"/>
    <lineage>
        <taxon>Eukaryota</taxon>
        <taxon>Fungi</taxon>
        <taxon>Dikarya</taxon>
        <taxon>Basidiomycota</taxon>
        <taxon>Agaricomycotina</taxon>
        <taxon>Agaricomycetes</taxon>
        <taxon>Agaricomycetidae</taxon>
        <taxon>Agaricales</taxon>
        <taxon>Marasmiineae</taxon>
        <taxon>Omphalotaceae</taxon>
        <taxon>Collybiopsis</taxon>
        <taxon>Collybiopsis luxurians</taxon>
    </lineage>
</organism>
<dbReference type="EMBL" id="KN834778">
    <property type="protein sequence ID" value="KIK59683.1"/>
    <property type="molecule type" value="Genomic_DNA"/>
</dbReference>
<feature type="region of interest" description="Disordered" evidence="1">
    <location>
        <begin position="439"/>
        <end position="500"/>
    </location>
</feature>
<evidence type="ECO:0000256" key="1">
    <source>
        <dbReference type="SAM" id="MobiDB-lite"/>
    </source>
</evidence>
<dbReference type="Proteomes" id="UP000053593">
    <property type="component" value="Unassembled WGS sequence"/>
</dbReference>
<reference evidence="2 3" key="1">
    <citation type="submission" date="2014-04" db="EMBL/GenBank/DDBJ databases">
        <title>Evolutionary Origins and Diversification of the Mycorrhizal Mutualists.</title>
        <authorList>
            <consortium name="DOE Joint Genome Institute"/>
            <consortium name="Mycorrhizal Genomics Consortium"/>
            <person name="Kohler A."/>
            <person name="Kuo A."/>
            <person name="Nagy L.G."/>
            <person name="Floudas D."/>
            <person name="Copeland A."/>
            <person name="Barry K.W."/>
            <person name="Cichocki N."/>
            <person name="Veneault-Fourrey C."/>
            <person name="LaButti K."/>
            <person name="Lindquist E.A."/>
            <person name="Lipzen A."/>
            <person name="Lundell T."/>
            <person name="Morin E."/>
            <person name="Murat C."/>
            <person name="Riley R."/>
            <person name="Ohm R."/>
            <person name="Sun H."/>
            <person name="Tunlid A."/>
            <person name="Henrissat B."/>
            <person name="Grigoriev I.V."/>
            <person name="Hibbett D.S."/>
            <person name="Martin F."/>
        </authorList>
    </citation>
    <scope>NUCLEOTIDE SEQUENCE [LARGE SCALE GENOMIC DNA]</scope>
    <source>
        <strain evidence="2 3">FD-317 M1</strain>
    </source>
</reference>
<name>A0A0D0CUW5_9AGAR</name>
<sequence length="500" mass="55435">MAAPDVKAAYNQLKSVLVNGGKAKGSFESILASLSALTDLVESSASSPSRSSVDNLCVFLRKSLIQLYKDFLLDSLQFIAALVNGIHRHKIAHKRHCDLWEKVQKAIISGLIDYLDVISPNDNRQTFETIAHCMYPVLCEHYLSFSESCYKDVGSKLRQEVYLLLQASTLDYPPNQSKLRDPKLLGGARYGWALSRTKEYVTQEVLLELYNHICPPRAMADKYKSFIDSVFDPALFPSHQSLKAIVISIHNANDWDKASTRLVHTLARMDITFPQPVMISNPSISGNCPCPSQVIYADCEGLAYNVEVGDERDSFHIAYKNITKISYSRHSAPTVTFSFEIKFPTNIDGTFQHERQVTLSFDVPQVNRERFLESLRTGGLSSLMGNDARKISLVDGEVSMPFSLTQGPSASFPEKANRVLPQYDCTPSSEALIFSANSPDRNKQASVPQGQSSAEPTLITNKTANKGLTILQSDDGPQQSTPKMTRGFFSSSSPIAKLQD</sequence>
<feature type="non-terminal residue" evidence="2">
    <location>
        <position position="500"/>
    </location>
</feature>
<gene>
    <name evidence="2" type="ORF">GYMLUDRAFT_261691</name>
</gene>
<evidence type="ECO:0000313" key="3">
    <source>
        <dbReference type="Proteomes" id="UP000053593"/>
    </source>
</evidence>
<accession>A0A0D0CUW5</accession>
<dbReference type="HOGENOM" id="CLU_545835_0_0_1"/>
<dbReference type="OrthoDB" id="3270368at2759"/>
<dbReference type="AlphaFoldDB" id="A0A0D0CUW5"/>
<proteinExistence type="predicted"/>